<sequence>MPFASGIAAALTTVAGGLIGTTTAVGFGNSVTGLSVLGGAIDTTGFTNMAFSVPRDGTVTAIAADFNLTAAAALVGTTVTITAQLFSAAATSNVFTPVAGALVTLAPPLTGVVAVGTFSSGLTTGIAIPVTAGTRLMLVFSAQVTAGIDIATLISGFASAGLTIE</sequence>
<comment type="caution">
    <text evidence="1">The sequence shown here is derived from an EMBL/GenBank/DDBJ whole genome shotgun (WGS) entry which is preliminary data.</text>
</comment>
<gene>
    <name evidence="1" type="ORF">E7512_06735</name>
</gene>
<proteinExistence type="predicted"/>
<organism evidence="1 2">
    <name type="scientific">Faecalispora sporosphaeroides</name>
    <dbReference type="NCBI Taxonomy" id="1549"/>
    <lineage>
        <taxon>Bacteria</taxon>
        <taxon>Bacillati</taxon>
        <taxon>Bacillota</taxon>
        <taxon>Clostridia</taxon>
        <taxon>Eubacteriales</taxon>
        <taxon>Oscillospiraceae</taxon>
        <taxon>Faecalispora</taxon>
    </lineage>
</organism>
<evidence type="ECO:0000313" key="2">
    <source>
        <dbReference type="Proteomes" id="UP000754750"/>
    </source>
</evidence>
<accession>A0A928Q4T3</accession>
<evidence type="ECO:0008006" key="3">
    <source>
        <dbReference type="Google" id="ProtNLM"/>
    </source>
</evidence>
<name>A0A928Q4T3_9FIRM</name>
<dbReference type="NCBIfam" id="TIGR03721">
    <property type="entry name" value="exospore_TM"/>
    <property type="match status" value="1"/>
</dbReference>
<reference evidence="1" key="1">
    <citation type="submission" date="2019-04" db="EMBL/GenBank/DDBJ databases">
        <title>Evolution of Biomass-Degrading Anaerobic Consortia Revealed by Metagenomics.</title>
        <authorList>
            <person name="Peng X."/>
        </authorList>
    </citation>
    <scope>NUCLEOTIDE SEQUENCE</scope>
    <source>
        <strain evidence="1">SIG551</strain>
    </source>
</reference>
<dbReference type="AlphaFoldDB" id="A0A928Q4T3"/>
<dbReference type="EMBL" id="SVNY01000003">
    <property type="protein sequence ID" value="MBE6833265.1"/>
    <property type="molecule type" value="Genomic_DNA"/>
</dbReference>
<protein>
    <recommendedName>
        <fullName evidence="3">Spore surface glycoprotein BclB</fullName>
    </recommendedName>
</protein>
<dbReference type="Proteomes" id="UP000754750">
    <property type="component" value="Unassembled WGS sequence"/>
</dbReference>
<evidence type="ECO:0000313" key="1">
    <source>
        <dbReference type="EMBL" id="MBE6833265.1"/>
    </source>
</evidence>
<dbReference type="InterPro" id="IPR021210">
    <property type="entry name" value="Exosporium_BclB"/>
</dbReference>